<feature type="compositionally biased region" description="Low complexity" evidence="1">
    <location>
        <begin position="1"/>
        <end position="13"/>
    </location>
</feature>
<evidence type="ECO:0000256" key="1">
    <source>
        <dbReference type="SAM" id="MobiDB-lite"/>
    </source>
</evidence>
<dbReference type="RefSeq" id="WP_343752574.1">
    <property type="nucleotide sequence ID" value="NZ_BAAADM010000050.1"/>
</dbReference>
<evidence type="ECO:0000313" key="3">
    <source>
        <dbReference type="Proteomes" id="UP001501459"/>
    </source>
</evidence>
<gene>
    <name evidence="2" type="ORF">GCM10008983_18580</name>
</gene>
<protein>
    <submittedName>
        <fullName evidence="2">Gluconate 2-dehydrogenase subunit 3 family protein</fullName>
    </submittedName>
</protein>
<evidence type="ECO:0000313" key="2">
    <source>
        <dbReference type="EMBL" id="GAA0441765.1"/>
    </source>
</evidence>
<dbReference type="InterPro" id="IPR006311">
    <property type="entry name" value="TAT_signal"/>
</dbReference>
<comment type="caution">
    <text evidence="2">The sequence shown here is derived from an EMBL/GenBank/DDBJ whole genome shotgun (WGS) entry which is preliminary data.</text>
</comment>
<dbReference type="InterPro" id="IPR027056">
    <property type="entry name" value="Gluconate_2DH_su3"/>
</dbReference>
<dbReference type="EMBL" id="BAAADM010000050">
    <property type="protein sequence ID" value="GAA0441765.1"/>
    <property type="molecule type" value="Genomic_DNA"/>
</dbReference>
<organism evidence="2 3">
    <name type="scientific">Lentibacillus halophilus</name>
    <dbReference type="NCBI Taxonomy" id="295065"/>
    <lineage>
        <taxon>Bacteria</taxon>
        <taxon>Bacillati</taxon>
        <taxon>Bacillota</taxon>
        <taxon>Bacilli</taxon>
        <taxon>Bacillales</taxon>
        <taxon>Bacillaceae</taxon>
        <taxon>Lentibacillus</taxon>
    </lineage>
</organism>
<dbReference type="InterPro" id="IPR019546">
    <property type="entry name" value="TAT_signal_bac_arc"/>
</dbReference>
<dbReference type="Pfam" id="PF13618">
    <property type="entry name" value="Gluconate_2-dh3"/>
    <property type="match status" value="1"/>
</dbReference>
<dbReference type="Proteomes" id="UP001501459">
    <property type="component" value="Unassembled WGS sequence"/>
</dbReference>
<keyword evidence="3" id="KW-1185">Reference proteome</keyword>
<dbReference type="NCBIfam" id="TIGR01409">
    <property type="entry name" value="TAT_signal_seq"/>
    <property type="match status" value="1"/>
</dbReference>
<reference evidence="3" key="1">
    <citation type="journal article" date="2019" name="Int. J. Syst. Evol. Microbiol.">
        <title>The Global Catalogue of Microorganisms (GCM) 10K type strain sequencing project: providing services to taxonomists for standard genome sequencing and annotation.</title>
        <authorList>
            <consortium name="The Broad Institute Genomics Platform"/>
            <consortium name="The Broad Institute Genome Sequencing Center for Infectious Disease"/>
            <person name="Wu L."/>
            <person name="Ma J."/>
        </authorList>
    </citation>
    <scope>NUCLEOTIDE SEQUENCE [LARGE SCALE GENOMIC DNA]</scope>
    <source>
        <strain evidence="3">JCM 12149</strain>
    </source>
</reference>
<name>A0ABP3J761_9BACI</name>
<accession>A0ABP3J761</accession>
<feature type="region of interest" description="Disordered" evidence="1">
    <location>
        <begin position="1"/>
        <end position="25"/>
    </location>
</feature>
<feature type="compositionally biased region" description="Basic and acidic residues" evidence="1">
    <location>
        <begin position="14"/>
        <end position="25"/>
    </location>
</feature>
<proteinExistence type="predicted"/>
<sequence length="267" mass="29688">MTNNGSDNNNDNQNQHDQDGSHTDVSRRKFLKNSGYAAGGVVGGTLLGGLIGNPFETQQATSTGDDTSQKHLQQARTFFSRSDDFKTLAAATERIYPQDDNGPGAIELGVPYFIDKQLAGFWGSNSKDYMHPPFKPQASDTHGLQTKLNRGEMFLFGLRRMQEVSQEKHNKSFFDLDGETQDAILETFESDDVNVKGMKADTFFELLRQTTLEGVYSDPAYGGNKDMQGWKMIEYPGPRMGWGNDIESEKFLSKQPKSLRAYQGGGL</sequence>
<dbReference type="PROSITE" id="PS51318">
    <property type="entry name" value="TAT"/>
    <property type="match status" value="1"/>
</dbReference>